<dbReference type="InterPro" id="IPR040632">
    <property type="entry name" value="Sulfotransfer_4"/>
</dbReference>
<dbReference type="SUPFAM" id="SSF52540">
    <property type="entry name" value="P-loop containing nucleoside triphosphate hydrolases"/>
    <property type="match status" value="1"/>
</dbReference>
<organism evidence="1 2">
    <name type="scientific">Elongatibacter sediminis</name>
    <dbReference type="NCBI Taxonomy" id="3119006"/>
    <lineage>
        <taxon>Bacteria</taxon>
        <taxon>Pseudomonadati</taxon>
        <taxon>Pseudomonadota</taxon>
        <taxon>Gammaproteobacteria</taxon>
        <taxon>Chromatiales</taxon>
        <taxon>Wenzhouxiangellaceae</taxon>
        <taxon>Elongatibacter</taxon>
    </lineage>
</organism>
<dbReference type="InterPro" id="IPR027417">
    <property type="entry name" value="P-loop_NTPase"/>
</dbReference>
<comment type="caution">
    <text evidence="1">The sequence shown here is derived from an EMBL/GenBank/DDBJ whole genome shotgun (WGS) entry which is preliminary data.</text>
</comment>
<dbReference type="RefSeq" id="WP_354695077.1">
    <property type="nucleotide sequence ID" value="NZ_JAZHOG010000005.1"/>
</dbReference>
<dbReference type="PANTHER" id="PTHR36978:SF4">
    <property type="entry name" value="P-LOOP CONTAINING NUCLEOSIDE TRIPHOSPHATE HYDROLASE PROTEIN"/>
    <property type="match status" value="1"/>
</dbReference>
<dbReference type="Gene3D" id="3.40.50.300">
    <property type="entry name" value="P-loop containing nucleotide triphosphate hydrolases"/>
    <property type="match status" value="1"/>
</dbReference>
<dbReference type="PANTHER" id="PTHR36978">
    <property type="entry name" value="P-LOOP CONTAINING NUCLEOTIDE TRIPHOSPHATE HYDROLASE"/>
    <property type="match status" value="1"/>
</dbReference>
<sequence>MRYTLWNKIFGIGPGRTGTTSLTDALGILGYRMLHYARPDLAVREDRLRLWWLYLARDGGTDTPVAAIFRKLDRLFPGSRFICTERDPETWLESMRRHYANRGSDVSPMERALRIKMYGTADFEPARLTQAYENHLDAVREHFSNRPDRLFRLRICDGEGWNELCAFLGKDIPDHPFPHAHKDP</sequence>
<evidence type="ECO:0000313" key="2">
    <source>
        <dbReference type="Proteomes" id="UP001359886"/>
    </source>
</evidence>
<accession>A0AAW9RI47</accession>
<dbReference type="EMBL" id="JAZHOG010000005">
    <property type="protein sequence ID" value="MEJ8567753.1"/>
    <property type="molecule type" value="Genomic_DNA"/>
</dbReference>
<dbReference type="AlphaFoldDB" id="A0AAW9RI47"/>
<proteinExistence type="predicted"/>
<evidence type="ECO:0000313" key="1">
    <source>
        <dbReference type="EMBL" id="MEJ8567753.1"/>
    </source>
</evidence>
<keyword evidence="2" id="KW-1185">Reference proteome</keyword>
<name>A0AAW9RI47_9GAMM</name>
<gene>
    <name evidence="1" type="ORF">V3330_08965</name>
</gene>
<reference evidence="1 2" key="1">
    <citation type="submission" date="2024-02" db="EMBL/GenBank/DDBJ databases">
        <title>A novel Wenzhouxiangellaceae bacterium, isolated from coastal sediments.</title>
        <authorList>
            <person name="Du Z.-J."/>
            <person name="Ye Y.-Q."/>
            <person name="Zhang X.-Y."/>
        </authorList>
    </citation>
    <scope>NUCLEOTIDE SEQUENCE [LARGE SCALE GENOMIC DNA]</scope>
    <source>
        <strain evidence="1 2">CH-27</strain>
    </source>
</reference>
<dbReference type="Pfam" id="PF17784">
    <property type="entry name" value="Sulfotransfer_4"/>
    <property type="match status" value="1"/>
</dbReference>
<protein>
    <submittedName>
        <fullName evidence="1">Sulfotransferase family protein</fullName>
    </submittedName>
</protein>
<dbReference type="Proteomes" id="UP001359886">
    <property type="component" value="Unassembled WGS sequence"/>
</dbReference>